<sequence>MCYATMLWMRLISTNHIIGAHSLALVETDSTKICFLYGMMRAMDVCYGCVLWICAMDHREWCSYVCAEQTYSMPAFFTESRHAIVEAKSYFVSRNVRRRTPLTAPPPPSFPYYRYIA</sequence>
<accession>A0ABQ7QWP4</accession>
<organism evidence="1 2">
    <name type="scientific">Plutella xylostella</name>
    <name type="common">Diamondback moth</name>
    <name type="synonym">Plutella maculipennis</name>
    <dbReference type="NCBI Taxonomy" id="51655"/>
    <lineage>
        <taxon>Eukaryota</taxon>
        <taxon>Metazoa</taxon>
        <taxon>Ecdysozoa</taxon>
        <taxon>Arthropoda</taxon>
        <taxon>Hexapoda</taxon>
        <taxon>Insecta</taxon>
        <taxon>Pterygota</taxon>
        <taxon>Neoptera</taxon>
        <taxon>Endopterygota</taxon>
        <taxon>Lepidoptera</taxon>
        <taxon>Glossata</taxon>
        <taxon>Ditrysia</taxon>
        <taxon>Yponomeutoidea</taxon>
        <taxon>Plutellidae</taxon>
        <taxon>Plutella</taxon>
    </lineage>
</organism>
<protein>
    <recommendedName>
        <fullName evidence="3">Secreted protein</fullName>
    </recommendedName>
</protein>
<gene>
    <name evidence="1" type="ORF">JYU34_005436</name>
</gene>
<comment type="caution">
    <text evidence="1">The sequence shown here is derived from an EMBL/GenBank/DDBJ whole genome shotgun (WGS) entry which is preliminary data.</text>
</comment>
<dbReference type="EMBL" id="JAHIBW010000007">
    <property type="protein sequence ID" value="KAG7309468.1"/>
    <property type="molecule type" value="Genomic_DNA"/>
</dbReference>
<evidence type="ECO:0008006" key="3">
    <source>
        <dbReference type="Google" id="ProtNLM"/>
    </source>
</evidence>
<reference evidence="1 2" key="1">
    <citation type="submission" date="2021-06" db="EMBL/GenBank/DDBJ databases">
        <title>A haploid diamondback moth (Plutella xylostella L.) genome assembly resolves 31 chromosomes and identifies a diamide resistance mutation.</title>
        <authorList>
            <person name="Ward C.M."/>
            <person name="Perry K.D."/>
            <person name="Baker G."/>
            <person name="Powis K."/>
            <person name="Heckel D.G."/>
            <person name="Baxter S.W."/>
        </authorList>
    </citation>
    <scope>NUCLEOTIDE SEQUENCE [LARGE SCALE GENOMIC DNA]</scope>
    <source>
        <strain evidence="1 2">LV</strain>
        <tissue evidence="1">Single pupa</tissue>
    </source>
</reference>
<proteinExistence type="predicted"/>
<name>A0ABQ7QWP4_PLUXY</name>
<evidence type="ECO:0000313" key="1">
    <source>
        <dbReference type="EMBL" id="KAG7309468.1"/>
    </source>
</evidence>
<keyword evidence="2" id="KW-1185">Reference proteome</keyword>
<dbReference type="Proteomes" id="UP000823941">
    <property type="component" value="Chromosome 7"/>
</dbReference>
<evidence type="ECO:0000313" key="2">
    <source>
        <dbReference type="Proteomes" id="UP000823941"/>
    </source>
</evidence>